<protein>
    <submittedName>
        <fullName evidence="2">Putative zinc-binding oxidoreductase</fullName>
    </submittedName>
</protein>
<reference evidence="2 3" key="1">
    <citation type="journal article" date="2010" name="Mol. Plant Microbe Interact.">
        <title>Streptomyces scabies 87-22 contains a coronafacic acid-like biosynthetic cluster that contributes to plant-microbe interactions.</title>
        <authorList>
            <person name="Bignell D.R."/>
            <person name="Seipke R.F."/>
            <person name="Huguet-Tapia J.C."/>
            <person name="Chambers A.H."/>
            <person name="Parry R.J."/>
            <person name="Loria R."/>
        </authorList>
    </citation>
    <scope>NUCLEOTIDE SEQUENCE [LARGE SCALE GENOMIC DNA]</scope>
    <source>
        <strain evidence="2 3">87.22</strain>
    </source>
</reference>
<dbReference type="Proteomes" id="UP000001444">
    <property type="component" value="Chromosome"/>
</dbReference>
<evidence type="ECO:0000313" key="2">
    <source>
        <dbReference type="EMBL" id="CBG68214.1"/>
    </source>
</evidence>
<organism evidence="2 3">
    <name type="scientific">Streptomyces scabiei (strain 87.22)</name>
    <dbReference type="NCBI Taxonomy" id="680198"/>
    <lineage>
        <taxon>Bacteria</taxon>
        <taxon>Bacillati</taxon>
        <taxon>Actinomycetota</taxon>
        <taxon>Actinomycetes</taxon>
        <taxon>Kitasatosporales</taxon>
        <taxon>Streptomycetaceae</taxon>
        <taxon>Streptomyces</taxon>
    </lineage>
</organism>
<dbReference type="PANTHER" id="PTHR11695:SF294">
    <property type="entry name" value="RETICULON-4-INTERACTING PROTEIN 1, MITOCHONDRIAL"/>
    <property type="match status" value="1"/>
</dbReference>
<dbReference type="InterPro" id="IPR011032">
    <property type="entry name" value="GroES-like_sf"/>
</dbReference>
<evidence type="ECO:0000259" key="1">
    <source>
        <dbReference type="SMART" id="SM00829"/>
    </source>
</evidence>
<dbReference type="InterPro" id="IPR036291">
    <property type="entry name" value="NAD(P)-bd_dom_sf"/>
</dbReference>
<dbReference type="eggNOG" id="COG0604">
    <property type="taxonomic scope" value="Bacteria"/>
</dbReference>
<feature type="domain" description="Enoyl reductase (ER)" evidence="1">
    <location>
        <begin position="30"/>
        <end position="342"/>
    </location>
</feature>
<keyword evidence="3" id="KW-1185">Reference proteome</keyword>
<dbReference type="InterPro" id="IPR050700">
    <property type="entry name" value="YIM1/Zinc_Alcohol_DH_Fams"/>
</dbReference>
<sequence length="347" mass="36788">MGDPTMHKTSRPIATSGSTTMAAVVQERYGTRPEPVLRVARLPKPGIGPGEVLVRVRASSVDRGTWHMMAGLPYAVRPVSGLRRPRLPNPGRNIAGVVEAVGSTVTGFAPGDEVYGTAPAAFADYAAARPDRIAPKPTGLTFEEAATVPVSALTALQAVRDQGRIEQGQEVLITGAAGGVGTFAVQLAHHLGARVTAVASTPKLDAVRSLGADHVIDYTREDFLADGRRYDTIVDIAGNRRLRDLRDALTPHGRLVITGGETDGPWLGGTDRQLRAQMLSPFVGQHLGTFIATEHAVALRKVTTLIDTGALRPVVDRVHPLAETASAIRRLLDGRVTGKLALALPFE</sequence>
<dbReference type="SUPFAM" id="SSF50129">
    <property type="entry name" value="GroES-like"/>
    <property type="match status" value="1"/>
</dbReference>
<accession>C9Z3F7</accession>
<dbReference type="SMART" id="SM00829">
    <property type="entry name" value="PKS_ER"/>
    <property type="match status" value="1"/>
</dbReference>
<proteinExistence type="predicted"/>
<name>C9Z3F7_STRSW</name>
<dbReference type="Pfam" id="PF08240">
    <property type="entry name" value="ADH_N"/>
    <property type="match status" value="1"/>
</dbReference>
<dbReference type="HOGENOM" id="CLU_026673_3_3_11"/>
<gene>
    <name evidence="2" type="ordered locus">SCAB_10391</name>
</gene>
<dbReference type="InterPro" id="IPR013154">
    <property type="entry name" value="ADH-like_N"/>
</dbReference>
<evidence type="ECO:0000313" key="3">
    <source>
        <dbReference type="Proteomes" id="UP000001444"/>
    </source>
</evidence>
<dbReference type="Gene3D" id="3.40.50.720">
    <property type="entry name" value="NAD(P)-binding Rossmann-like Domain"/>
    <property type="match status" value="1"/>
</dbReference>
<dbReference type="SUPFAM" id="SSF51735">
    <property type="entry name" value="NAD(P)-binding Rossmann-fold domains"/>
    <property type="match status" value="1"/>
</dbReference>
<dbReference type="KEGG" id="scb:SCAB_10391"/>
<dbReference type="InterPro" id="IPR020843">
    <property type="entry name" value="ER"/>
</dbReference>
<dbReference type="Pfam" id="PF13602">
    <property type="entry name" value="ADH_zinc_N_2"/>
    <property type="match status" value="1"/>
</dbReference>
<dbReference type="PANTHER" id="PTHR11695">
    <property type="entry name" value="ALCOHOL DEHYDROGENASE RELATED"/>
    <property type="match status" value="1"/>
</dbReference>
<dbReference type="EMBL" id="FN554889">
    <property type="protein sequence ID" value="CBG68214.1"/>
    <property type="molecule type" value="Genomic_DNA"/>
</dbReference>
<dbReference type="GO" id="GO:0016491">
    <property type="term" value="F:oxidoreductase activity"/>
    <property type="evidence" value="ECO:0007669"/>
    <property type="project" value="InterPro"/>
</dbReference>
<dbReference type="STRING" id="680198.SCAB_10391"/>
<dbReference type="Gene3D" id="3.90.180.10">
    <property type="entry name" value="Medium-chain alcohol dehydrogenases, catalytic domain"/>
    <property type="match status" value="1"/>
</dbReference>
<dbReference type="AlphaFoldDB" id="C9Z3F7"/>
<dbReference type="CDD" id="cd08267">
    <property type="entry name" value="MDR1"/>
    <property type="match status" value="1"/>
</dbReference>